<proteinExistence type="predicted"/>
<feature type="signal peptide" evidence="1">
    <location>
        <begin position="1"/>
        <end position="22"/>
    </location>
</feature>
<dbReference type="EMBL" id="PUHW01000245">
    <property type="protein sequence ID" value="KAG0687558.1"/>
    <property type="molecule type" value="Genomic_DNA"/>
</dbReference>
<evidence type="ECO:0000256" key="1">
    <source>
        <dbReference type="SAM" id="SignalP"/>
    </source>
</evidence>
<evidence type="ECO:0008006" key="4">
    <source>
        <dbReference type="Google" id="ProtNLM"/>
    </source>
</evidence>
<protein>
    <recommendedName>
        <fullName evidence="4">PA14 domain-containing protein</fullName>
    </recommendedName>
</protein>
<dbReference type="AlphaFoldDB" id="A0A9P7BFR6"/>
<evidence type="ECO:0000313" key="2">
    <source>
        <dbReference type="EMBL" id="KAG0687558.1"/>
    </source>
</evidence>
<keyword evidence="1" id="KW-0732">Signal</keyword>
<gene>
    <name evidence="2" type="ORF">C6P40_002194</name>
</gene>
<dbReference type="Gene3D" id="2.60.120.1560">
    <property type="match status" value="1"/>
</dbReference>
<dbReference type="Proteomes" id="UP000697127">
    <property type="component" value="Unassembled WGS sequence"/>
</dbReference>
<accession>A0A9P7BFR6</accession>
<organism evidence="2 3">
    <name type="scientific">Pichia californica</name>
    <dbReference type="NCBI Taxonomy" id="460514"/>
    <lineage>
        <taxon>Eukaryota</taxon>
        <taxon>Fungi</taxon>
        <taxon>Dikarya</taxon>
        <taxon>Ascomycota</taxon>
        <taxon>Saccharomycotina</taxon>
        <taxon>Pichiomycetes</taxon>
        <taxon>Pichiales</taxon>
        <taxon>Pichiaceae</taxon>
        <taxon>Pichia</taxon>
    </lineage>
</organism>
<evidence type="ECO:0000313" key="3">
    <source>
        <dbReference type="Proteomes" id="UP000697127"/>
    </source>
</evidence>
<sequence length="426" mass="47392">MHTHYMTLLFSFLLSFATAVSSDQTGSGCKLATDFLSAETGFVATVYSNTYNFTNYSIPKSYFYYNYKTESEYGVVNGITQPGITIIDFQGYFEGYQQAYYLDVMLWIGTSNAFDCCNPDEFPKNSFDGSDDSNPGNLLYSDDYSEVFTGYTYLEAGIYYPFRIVVINFWWYTYFSLFFQIPSSSDWSNNWGDYIVSIDDIEEGLCIREDDSFPSTTTILTAATDLTTMTTSYYEYISTDATYTGVHLVAYLDYPAPSTTILTTTSYFGTEYSTISYSFSIDDTTTTPIAYNYYYSALPTSATHTYAYTGTFSGTTTLTYTVNVDDFDATITDIADLVPEGSTDITWTETTSSTSYLTTTAVNAHGAPQLTTITYDYDLISATNSYAYTGVSVVSLTLIYSVTNGNSTYLTTDVAVLYPEGSAVVT</sequence>
<reference evidence="2" key="1">
    <citation type="submission" date="2020-11" db="EMBL/GenBank/DDBJ databases">
        <title>Kefir isolates.</title>
        <authorList>
            <person name="Marcisauskas S."/>
            <person name="Kim Y."/>
            <person name="Blasche S."/>
        </authorList>
    </citation>
    <scope>NUCLEOTIDE SEQUENCE</scope>
    <source>
        <strain evidence="2">Olga-1</strain>
    </source>
</reference>
<keyword evidence="3" id="KW-1185">Reference proteome</keyword>
<feature type="chain" id="PRO_5040320109" description="PA14 domain-containing protein" evidence="1">
    <location>
        <begin position="23"/>
        <end position="426"/>
    </location>
</feature>
<name>A0A9P7BFR6_9ASCO</name>
<comment type="caution">
    <text evidence="2">The sequence shown here is derived from an EMBL/GenBank/DDBJ whole genome shotgun (WGS) entry which is preliminary data.</text>
</comment>